<dbReference type="GO" id="GO:0008209">
    <property type="term" value="P:androgen metabolic process"/>
    <property type="evidence" value="ECO:0007669"/>
    <property type="project" value="TreeGrafter"/>
</dbReference>
<keyword evidence="1" id="KW-0560">Oxidoreductase</keyword>
<dbReference type="Gene3D" id="3.40.50.720">
    <property type="entry name" value="NAD(P)-binding Rossmann-like Domain"/>
    <property type="match status" value="1"/>
</dbReference>
<dbReference type="AlphaFoldDB" id="A0A443SV27"/>
<evidence type="ECO:0000313" key="3">
    <source>
        <dbReference type="Proteomes" id="UP000288716"/>
    </source>
</evidence>
<dbReference type="PANTHER" id="PTHR43658:SF8">
    <property type="entry name" value="17-BETA-HYDROXYSTEROID DEHYDROGENASE 14-RELATED"/>
    <property type="match status" value="1"/>
</dbReference>
<dbReference type="InterPro" id="IPR036291">
    <property type="entry name" value="NAD(P)-bd_dom_sf"/>
</dbReference>
<evidence type="ECO:0000313" key="2">
    <source>
        <dbReference type="EMBL" id="RWS31369.1"/>
    </source>
</evidence>
<dbReference type="Proteomes" id="UP000288716">
    <property type="component" value="Unassembled WGS sequence"/>
</dbReference>
<dbReference type="Pfam" id="PF00106">
    <property type="entry name" value="adh_short"/>
    <property type="match status" value="1"/>
</dbReference>
<dbReference type="PANTHER" id="PTHR43658">
    <property type="entry name" value="SHORT-CHAIN DEHYDROGENASE/REDUCTASE"/>
    <property type="match status" value="1"/>
</dbReference>
<gene>
    <name evidence="2" type="ORF">B4U80_00061</name>
</gene>
<keyword evidence="3" id="KW-1185">Reference proteome</keyword>
<dbReference type="STRING" id="299467.A0A443SV27"/>
<dbReference type="PRINTS" id="PR00081">
    <property type="entry name" value="GDHRDH"/>
</dbReference>
<reference evidence="2 3" key="1">
    <citation type="journal article" date="2018" name="Gigascience">
        <title>Genomes of trombidid mites reveal novel predicted allergens and laterally-transferred genes associated with secondary metabolism.</title>
        <authorList>
            <person name="Dong X."/>
            <person name="Chaisiri K."/>
            <person name="Xia D."/>
            <person name="Armstrong S.D."/>
            <person name="Fang Y."/>
            <person name="Donnelly M.J."/>
            <person name="Kadowaki T."/>
            <person name="McGarry J.W."/>
            <person name="Darby A.C."/>
            <person name="Makepeace B.L."/>
        </authorList>
    </citation>
    <scope>NUCLEOTIDE SEQUENCE [LARGE SCALE GENOMIC DNA]</scope>
    <source>
        <strain evidence="2">UoL-UT</strain>
    </source>
</reference>
<proteinExistence type="predicted"/>
<dbReference type="GO" id="GO:0005739">
    <property type="term" value="C:mitochondrion"/>
    <property type="evidence" value="ECO:0007669"/>
    <property type="project" value="TreeGrafter"/>
</dbReference>
<evidence type="ECO:0000256" key="1">
    <source>
        <dbReference type="ARBA" id="ARBA00023002"/>
    </source>
</evidence>
<dbReference type="GO" id="GO:0008210">
    <property type="term" value="P:estrogen metabolic process"/>
    <property type="evidence" value="ECO:0007669"/>
    <property type="project" value="TreeGrafter"/>
</dbReference>
<dbReference type="OrthoDB" id="1274115at2759"/>
<dbReference type="EMBL" id="NCKV01000184">
    <property type="protein sequence ID" value="RWS31369.1"/>
    <property type="molecule type" value="Genomic_DNA"/>
</dbReference>
<dbReference type="GO" id="GO:0004303">
    <property type="term" value="F:estradiol 17-beta-dehydrogenase [NAD(P)+] activity"/>
    <property type="evidence" value="ECO:0007669"/>
    <property type="project" value="TreeGrafter"/>
</dbReference>
<accession>A0A443SV27</accession>
<sequence length="258" mass="27742">MALAIQSCVALITGSASGLGRATVEYLIGKGIRGVIAFDSKPHEYKISNNVITVQGNVLQQNDIEKALSICKQKFGALNVVVNCAGIAVANRMYNFQRREAQPLDEMRKVIETNCLGTFNVNRLAVGLIGQTKREGEHKHRFSRGIIINTSGISAFDGSVGHVVQAAANGAINSMTLPMARDLGVEGIRVVTIAAGFFKTALLDSMPENALKYLSQASVCPQRLGNAEEYAQLVADIIENPLINGEVIRLDGGMRIPF</sequence>
<dbReference type="InterPro" id="IPR002347">
    <property type="entry name" value="SDR_fam"/>
</dbReference>
<dbReference type="GO" id="GO:0006631">
    <property type="term" value="P:fatty acid metabolic process"/>
    <property type="evidence" value="ECO:0007669"/>
    <property type="project" value="TreeGrafter"/>
</dbReference>
<dbReference type="SUPFAM" id="SSF51735">
    <property type="entry name" value="NAD(P)-binding Rossmann-fold domains"/>
    <property type="match status" value="1"/>
</dbReference>
<organism evidence="2 3">
    <name type="scientific">Leptotrombidium deliense</name>
    <dbReference type="NCBI Taxonomy" id="299467"/>
    <lineage>
        <taxon>Eukaryota</taxon>
        <taxon>Metazoa</taxon>
        <taxon>Ecdysozoa</taxon>
        <taxon>Arthropoda</taxon>
        <taxon>Chelicerata</taxon>
        <taxon>Arachnida</taxon>
        <taxon>Acari</taxon>
        <taxon>Acariformes</taxon>
        <taxon>Trombidiformes</taxon>
        <taxon>Prostigmata</taxon>
        <taxon>Anystina</taxon>
        <taxon>Parasitengona</taxon>
        <taxon>Trombiculoidea</taxon>
        <taxon>Trombiculidae</taxon>
        <taxon>Leptotrombidium</taxon>
    </lineage>
</organism>
<protein>
    <submittedName>
        <fullName evidence="2">3-hydroxyacyl-CoA dehydrogenase type-2-like protein</fullName>
    </submittedName>
</protein>
<dbReference type="VEuPathDB" id="VectorBase:LDEU000669"/>
<comment type="caution">
    <text evidence="2">The sequence shown here is derived from an EMBL/GenBank/DDBJ whole genome shotgun (WGS) entry which is preliminary data.</text>
</comment>
<name>A0A443SV27_9ACAR</name>